<keyword evidence="1" id="KW-1133">Transmembrane helix</keyword>
<dbReference type="RefSeq" id="WP_178257290.1">
    <property type="nucleotide sequence ID" value="NZ_JACSPQ010000006.1"/>
</dbReference>
<keyword evidence="1" id="KW-0472">Membrane</keyword>
<name>A0ABR8VBQ7_9BACT</name>
<feature type="transmembrane region" description="Helical" evidence="1">
    <location>
        <begin position="9"/>
        <end position="30"/>
    </location>
</feature>
<protein>
    <submittedName>
        <fullName evidence="2">Uncharacterized protein</fullName>
    </submittedName>
</protein>
<organism evidence="2 3">
    <name type="scientific">Phocaeicola faecium</name>
    <dbReference type="NCBI Taxonomy" id="2762213"/>
    <lineage>
        <taxon>Bacteria</taxon>
        <taxon>Pseudomonadati</taxon>
        <taxon>Bacteroidota</taxon>
        <taxon>Bacteroidia</taxon>
        <taxon>Bacteroidales</taxon>
        <taxon>Bacteroidaceae</taxon>
        <taxon>Phocaeicola</taxon>
    </lineage>
</organism>
<gene>
    <name evidence="2" type="ORF">H9626_08155</name>
</gene>
<evidence type="ECO:0000313" key="3">
    <source>
        <dbReference type="Proteomes" id="UP000616346"/>
    </source>
</evidence>
<dbReference type="Proteomes" id="UP000616346">
    <property type="component" value="Unassembled WGS sequence"/>
</dbReference>
<keyword evidence="1" id="KW-0812">Transmembrane</keyword>
<proteinExistence type="predicted"/>
<dbReference type="EMBL" id="JACSPQ010000006">
    <property type="protein sequence ID" value="MBD8002187.1"/>
    <property type="molecule type" value="Genomic_DNA"/>
</dbReference>
<evidence type="ECO:0000313" key="2">
    <source>
        <dbReference type="EMBL" id="MBD8002187.1"/>
    </source>
</evidence>
<feature type="transmembrane region" description="Helical" evidence="1">
    <location>
        <begin position="36"/>
        <end position="56"/>
    </location>
</feature>
<reference evidence="2 3" key="1">
    <citation type="submission" date="2020-08" db="EMBL/GenBank/DDBJ databases">
        <title>A Genomic Blueprint of the Chicken Gut Microbiome.</title>
        <authorList>
            <person name="Gilroy R."/>
            <person name="Ravi A."/>
            <person name="Getino M."/>
            <person name="Pursley I."/>
            <person name="Horton D.L."/>
            <person name="Alikhan N.-F."/>
            <person name="Baker D."/>
            <person name="Gharbi K."/>
            <person name="Hall N."/>
            <person name="Watson M."/>
            <person name="Adriaenssens E.M."/>
            <person name="Foster-Nyarko E."/>
            <person name="Jarju S."/>
            <person name="Secka A."/>
            <person name="Antonio M."/>
            <person name="Oren A."/>
            <person name="Chaudhuri R."/>
            <person name="La Ragione R.M."/>
            <person name="Hildebrand F."/>
            <person name="Pallen M.J."/>
        </authorList>
    </citation>
    <scope>NUCLEOTIDE SEQUENCE [LARGE SCALE GENOMIC DNA]</scope>
    <source>
        <strain evidence="2 3">Sa1YUN3</strain>
    </source>
</reference>
<evidence type="ECO:0000256" key="1">
    <source>
        <dbReference type="SAM" id="Phobius"/>
    </source>
</evidence>
<sequence>MYGLIILKLIIYVIVCTLFYIGLTLLLRWLGVHEGVIIVIATLLTGCLGGYVGFVLKRKK</sequence>
<keyword evidence="3" id="KW-1185">Reference proteome</keyword>
<accession>A0ABR8VBQ7</accession>
<comment type="caution">
    <text evidence="2">The sequence shown here is derived from an EMBL/GenBank/DDBJ whole genome shotgun (WGS) entry which is preliminary data.</text>
</comment>